<reference evidence="1" key="1">
    <citation type="submission" date="2021-06" db="EMBL/GenBank/DDBJ databases">
        <authorList>
            <person name="Hodson N. C."/>
            <person name="Mongue J. A."/>
            <person name="Jaron S. K."/>
        </authorList>
    </citation>
    <scope>NUCLEOTIDE SEQUENCE</scope>
</reference>
<accession>A0A8J2J6D3</accession>
<dbReference type="Proteomes" id="UP000708208">
    <property type="component" value="Unassembled WGS sequence"/>
</dbReference>
<keyword evidence="2" id="KW-1185">Reference proteome</keyword>
<evidence type="ECO:0000313" key="2">
    <source>
        <dbReference type="Proteomes" id="UP000708208"/>
    </source>
</evidence>
<proteinExistence type="predicted"/>
<evidence type="ECO:0000313" key="1">
    <source>
        <dbReference type="EMBL" id="CAG7660270.1"/>
    </source>
</evidence>
<comment type="caution">
    <text evidence="1">The sequence shown here is derived from an EMBL/GenBank/DDBJ whole genome shotgun (WGS) entry which is preliminary data.</text>
</comment>
<protein>
    <submittedName>
        <fullName evidence="1">Uncharacterized protein</fullName>
    </submittedName>
</protein>
<sequence>MPTYPKDVPDRLDQDHETDPLLALITARRLLRNSRLDSDSSEFSFSSAASNCLTENSRRLIEYSRNKGKQ</sequence>
<gene>
    <name evidence="1" type="ORF">AFUS01_LOCUS1317</name>
</gene>
<dbReference type="EMBL" id="CAJVCH010007313">
    <property type="protein sequence ID" value="CAG7660270.1"/>
    <property type="molecule type" value="Genomic_DNA"/>
</dbReference>
<name>A0A8J2J6D3_9HEXA</name>
<dbReference type="AlphaFoldDB" id="A0A8J2J6D3"/>
<organism evidence="1 2">
    <name type="scientific">Allacma fusca</name>
    <dbReference type="NCBI Taxonomy" id="39272"/>
    <lineage>
        <taxon>Eukaryota</taxon>
        <taxon>Metazoa</taxon>
        <taxon>Ecdysozoa</taxon>
        <taxon>Arthropoda</taxon>
        <taxon>Hexapoda</taxon>
        <taxon>Collembola</taxon>
        <taxon>Symphypleona</taxon>
        <taxon>Sminthuridae</taxon>
        <taxon>Allacma</taxon>
    </lineage>
</organism>